<feature type="compositionally biased region" description="Low complexity" evidence="1">
    <location>
        <begin position="327"/>
        <end position="338"/>
    </location>
</feature>
<feature type="region of interest" description="Disordered" evidence="1">
    <location>
        <begin position="1"/>
        <end position="721"/>
    </location>
</feature>
<feature type="compositionally biased region" description="Low complexity" evidence="1">
    <location>
        <begin position="1048"/>
        <end position="1066"/>
    </location>
</feature>
<evidence type="ECO:0000256" key="1">
    <source>
        <dbReference type="SAM" id="MobiDB-lite"/>
    </source>
</evidence>
<feature type="compositionally biased region" description="Polar residues" evidence="1">
    <location>
        <begin position="166"/>
        <end position="266"/>
    </location>
</feature>
<feature type="compositionally biased region" description="Polar residues" evidence="1">
    <location>
        <begin position="297"/>
        <end position="311"/>
    </location>
</feature>
<dbReference type="InterPro" id="IPR011993">
    <property type="entry name" value="PH-like_dom_sf"/>
</dbReference>
<feature type="compositionally biased region" description="Low complexity" evidence="1">
    <location>
        <begin position="129"/>
        <end position="139"/>
    </location>
</feature>
<evidence type="ECO:0000313" key="3">
    <source>
        <dbReference type="Proteomes" id="UP000245764"/>
    </source>
</evidence>
<dbReference type="InterPro" id="IPR053074">
    <property type="entry name" value="NPC_Nucleoporin"/>
</dbReference>
<feature type="compositionally biased region" description="Basic and acidic residues" evidence="1">
    <location>
        <begin position="995"/>
        <end position="1007"/>
    </location>
</feature>
<evidence type="ECO:0000313" key="2">
    <source>
        <dbReference type="EMBL" id="SMR50689.1"/>
    </source>
</evidence>
<reference evidence="3" key="1">
    <citation type="submission" date="2017-05" db="EMBL/GenBank/DDBJ databases">
        <authorList>
            <person name="Song R."/>
            <person name="Chenine A.L."/>
            <person name="Ruprecht R.M."/>
        </authorList>
    </citation>
    <scope>NUCLEOTIDE SEQUENCE [LARGE SCALE GENOMIC DNA]</scope>
</reference>
<gene>
    <name evidence="2" type="ORF">ZT1E4_G4907</name>
</gene>
<dbReference type="EMBL" id="LT854256">
    <property type="protein sequence ID" value="SMR50689.1"/>
    <property type="molecule type" value="Genomic_DNA"/>
</dbReference>
<feature type="compositionally biased region" description="Polar residues" evidence="1">
    <location>
        <begin position="116"/>
        <end position="128"/>
    </location>
</feature>
<accession>A0A2H1GAY1</accession>
<proteinExistence type="predicted"/>
<feature type="region of interest" description="Disordered" evidence="1">
    <location>
        <begin position="760"/>
        <end position="837"/>
    </location>
</feature>
<feature type="compositionally biased region" description="Basic and acidic residues" evidence="1">
    <location>
        <begin position="606"/>
        <end position="632"/>
    </location>
</feature>
<dbReference type="PANTHER" id="PTHR38697">
    <property type="entry name" value="NUCLEAR PORE COMPLEX PROTEIN SIMILAR TO S. CEREVISIAE NUP2 (EUROFUNG)"/>
    <property type="match status" value="1"/>
</dbReference>
<feature type="compositionally biased region" description="Polar residues" evidence="1">
    <location>
        <begin position="452"/>
        <end position="463"/>
    </location>
</feature>
<feature type="compositionally biased region" description="Gly residues" evidence="1">
    <location>
        <begin position="1"/>
        <end position="12"/>
    </location>
</feature>
<feature type="compositionally biased region" description="Low complexity" evidence="1">
    <location>
        <begin position="922"/>
        <end position="958"/>
    </location>
</feature>
<feature type="compositionally biased region" description="Basic residues" evidence="1">
    <location>
        <begin position="38"/>
        <end position="49"/>
    </location>
</feature>
<feature type="region of interest" description="Disordered" evidence="1">
    <location>
        <begin position="854"/>
        <end position="1186"/>
    </location>
</feature>
<feature type="compositionally biased region" description="Basic and acidic residues" evidence="1">
    <location>
        <begin position="1166"/>
        <end position="1185"/>
    </location>
</feature>
<feature type="compositionally biased region" description="Polar residues" evidence="1">
    <location>
        <begin position="711"/>
        <end position="721"/>
    </location>
</feature>
<feature type="compositionally biased region" description="Polar residues" evidence="1">
    <location>
        <begin position="801"/>
        <end position="812"/>
    </location>
</feature>
<feature type="compositionally biased region" description="Polar residues" evidence="1">
    <location>
        <begin position="394"/>
        <end position="423"/>
    </location>
</feature>
<dbReference type="SUPFAM" id="SSF50729">
    <property type="entry name" value="PH domain-like"/>
    <property type="match status" value="1"/>
</dbReference>
<feature type="compositionally biased region" description="Polar residues" evidence="1">
    <location>
        <begin position="906"/>
        <end position="921"/>
    </location>
</feature>
<feature type="compositionally biased region" description="Polar residues" evidence="1">
    <location>
        <begin position="339"/>
        <end position="348"/>
    </location>
</feature>
<feature type="compositionally biased region" description="Low complexity" evidence="1">
    <location>
        <begin position="92"/>
        <end position="107"/>
    </location>
</feature>
<feature type="compositionally biased region" description="Polar residues" evidence="1">
    <location>
        <begin position="79"/>
        <end position="89"/>
    </location>
</feature>
<feature type="compositionally biased region" description="Basic and acidic residues" evidence="1">
    <location>
        <begin position="1017"/>
        <end position="1037"/>
    </location>
</feature>
<feature type="compositionally biased region" description="Low complexity" evidence="1">
    <location>
        <begin position="633"/>
        <end position="660"/>
    </location>
</feature>
<feature type="compositionally biased region" description="Polar residues" evidence="1">
    <location>
        <begin position="140"/>
        <end position="156"/>
    </location>
</feature>
<dbReference type="Proteomes" id="UP000245764">
    <property type="component" value="Chromosome 4"/>
</dbReference>
<feature type="compositionally biased region" description="Low complexity" evidence="1">
    <location>
        <begin position="1103"/>
        <end position="1117"/>
    </location>
</feature>
<feature type="compositionally biased region" description="Polar residues" evidence="1">
    <location>
        <begin position="1128"/>
        <end position="1152"/>
    </location>
</feature>
<dbReference type="Gene3D" id="2.30.29.30">
    <property type="entry name" value="Pleckstrin-homology domain (PH domain)/Phosphotyrosine-binding domain (PTB)"/>
    <property type="match status" value="1"/>
</dbReference>
<feature type="compositionally biased region" description="Acidic residues" evidence="1">
    <location>
        <begin position="469"/>
        <end position="479"/>
    </location>
</feature>
<sequence>MSKRGAGAGFGGGEERYGGESAMDVNDKPMQATQAQMARRKIAAAKKTGRPGASRGASPFTPAPAINANTPGMFGNPMHQPQAQFSSSVVDGFNFGQNNQQEQQNGGSPAPFQFQGAPTQQNGNNPFAQQNTQQNTQQNSFGSTFNSTAPQSQQNGFGPPAGLFSQPASANTSSFQFSASQPNGTPATATTSTFGSFGQKPAESTQSSQNSAFTFGAQQQEKQNSQTTVFGGFGQTQQAMEKASTPSFAFGQQAQTNGDNKESTPSFGGFGQSQAAPEKASTPSFGGFGQSQKEPENATTSTFGGFGQSQKAPEKASTPSFGAFGQTAPTNGANAATPSLPSFGQSTAEPEKKSNPFSNFGQKQQEENVKKPNLFANFGQKSTTEAVDKPLFGASQSAQETPKATTSTMFGASSQPSQTNGTSKGLFGASVAPPASSNTGGGSIFDSIPKKPSSNFVFSSADPSQVYREEDDEDAEETAESQKELKNPFAQLGKAQATPKPSLFAGLSQPQQNGDKSHETPKTLFGGLGASHAGQSTPSFGVAQAGQQTPKPATLGGPLFGSSTAQANTTTKTPSDKPQQSLFASAPSAVEDASSTSQTPAAKPRSLADRMDDPNEASRKLGRHVSFDKTSDASEAAAATTATPSTARSLFGQSNSSASAPAPPTFQPQSAQTAVPRPTSPLKNMFTQSPAPTPVQNNTSTSAPPPSATSFGQPQPLTPAQQVSMKRLNNMLLNHLKNADIKKDWSSVFDFAIGASASIRGVPRNQGNPGSGAPQARKRSSEENQFESTQPAAEKRLKLNGQATPITSSGSPNLFPAQHLSAPNAGAPSFDNAAPALNGLQTPQAAASNMFAKPPATAPQARKRVFEEDDDEPAQPATEKRAKPNEPSYPKLPDTASKTAKLFQATLENSNTPSAKSSGFNPSTSLSSAASPAKSAATPQASQTPAAAPKAAGSVPSGGFTPSGGFKPSGGFAPTFTSAASGGGGFLSSFGAKAKKTEDEERKKRMDEDYDSDDETKEQWEERDRKEQEAKRQKIMDAAKASTGFKLPATASATSAVAASTAPVAAEKSQGSGDNTWKPETPIKFGGFNATASTTPAVPPPSGGSFLFGKSSTSSSLAPPPSTPLFGQKSTENSRGTTPGVTTDGEASNATTGEDKNDGAEPVEDASDRKGEDLGGLLPEEKQDNEVLAELENVKTSKLEETDTVDPKTGKKTKAWIRKASGRMFILKNKATGKTRVLAKAPQGQPLLNYVVLDGMKATIGGTKKTQVMTGFHDHIHVSPPAFGQFAIVTSKAEDAQTLVRFLTEAS</sequence>
<protein>
    <recommendedName>
        <fullName evidence="4">RanBD1 domain-containing protein</fullName>
    </recommendedName>
</protein>
<organism evidence="2 3">
    <name type="scientific">Zymoseptoria tritici ST99CH_1E4</name>
    <dbReference type="NCBI Taxonomy" id="1276532"/>
    <lineage>
        <taxon>Eukaryota</taxon>
        <taxon>Fungi</taxon>
        <taxon>Dikarya</taxon>
        <taxon>Ascomycota</taxon>
        <taxon>Pezizomycotina</taxon>
        <taxon>Dothideomycetes</taxon>
        <taxon>Dothideomycetidae</taxon>
        <taxon>Mycosphaerellales</taxon>
        <taxon>Mycosphaerellaceae</taxon>
        <taxon>Zymoseptoria</taxon>
    </lineage>
</organism>
<name>A0A2H1GAY1_ZYMTR</name>
<dbReference type="PANTHER" id="PTHR38697:SF1">
    <property type="entry name" value="NUCLEAR PORE COMPLEX PROTEIN SIMILAR TO S. CEREVISIAE NUP2 (EUROFUNG)"/>
    <property type="match status" value="1"/>
</dbReference>
<feature type="compositionally biased region" description="Polar residues" evidence="1">
    <location>
        <begin position="561"/>
        <end position="583"/>
    </location>
</feature>
<feature type="compositionally biased region" description="Polar residues" evidence="1">
    <location>
        <begin position="681"/>
        <end position="698"/>
    </location>
</feature>
<evidence type="ECO:0008006" key="4">
    <source>
        <dbReference type="Google" id="ProtNLM"/>
    </source>
</evidence>
<feature type="compositionally biased region" description="Polar residues" evidence="1">
    <location>
        <begin position="533"/>
        <end position="551"/>
    </location>
</feature>